<dbReference type="Gene3D" id="3.90.740.10">
    <property type="entry name" value="Valyl/Leucyl/Isoleucyl-tRNA synthetase, editing domain"/>
    <property type="match status" value="1"/>
</dbReference>
<evidence type="ECO:0000256" key="3">
    <source>
        <dbReference type="ARBA" id="ARBA00022598"/>
    </source>
</evidence>
<dbReference type="AlphaFoldDB" id="A0A4Z1STR5"/>
<dbReference type="Gene3D" id="3.40.50.620">
    <property type="entry name" value="HUPs"/>
    <property type="match status" value="1"/>
</dbReference>
<feature type="domain" description="Methionyl/Leucyl tRNA synthetase" evidence="13">
    <location>
        <begin position="703"/>
        <end position="825"/>
    </location>
</feature>
<dbReference type="InterPro" id="IPR004493">
    <property type="entry name" value="Leu-tRNA-synth_Ia_arc/euk"/>
</dbReference>
<accession>A0A4Z1STR5</accession>
<keyword evidence="3 10" id="KW-0436">Ligase</keyword>
<dbReference type="Pfam" id="PF00133">
    <property type="entry name" value="tRNA-synt_1"/>
    <property type="match status" value="2"/>
</dbReference>
<comment type="catalytic activity">
    <reaction evidence="9">
        <text>tRNA(Leu) + L-leucine + ATP = L-leucyl-tRNA(Leu) + AMP + diphosphate</text>
        <dbReference type="Rhea" id="RHEA:11688"/>
        <dbReference type="Rhea" id="RHEA-COMP:9613"/>
        <dbReference type="Rhea" id="RHEA-COMP:9622"/>
        <dbReference type="ChEBI" id="CHEBI:30616"/>
        <dbReference type="ChEBI" id="CHEBI:33019"/>
        <dbReference type="ChEBI" id="CHEBI:57427"/>
        <dbReference type="ChEBI" id="CHEBI:78442"/>
        <dbReference type="ChEBI" id="CHEBI:78494"/>
        <dbReference type="ChEBI" id="CHEBI:456215"/>
        <dbReference type="EC" id="6.1.1.4"/>
    </reaction>
</comment>
<dbReference type="PANTHER" id="PTHR45794:SF1">
    <property type="entry name" value="LEUCINE--TRNA LIGASE, CYTOPLASMIC"/>
    <property type="match status" value="1"/>
</dbReference>
<gene>
    <name evidence="14" type="ORF">GMRT_15776</name>
</gene>
<dbReference type="EMBL" id="VDLU01000002">
    <property type="protein sequence ID" value="TNJ29130.1"/>
    <property type="molecule type" value="Genomic_DNA"/>
</dbReference>
<dbReference type="InterPro" id="IPR009008">
    <property type="entry name" value="Val/Leu/Ile-tRNA-synth_edit"/>
</dbReference>
<dbReference type="PROSITE" id="PS00178">
    <property type="entry name" value="AA_TRNA_LIGASE_I"/>
    <property type="match status" value="1"/>
</dbReference>
<evidence type="ECO:0000256" key="7">
    <source>
        <dbReference type="ARBA" id="ARBA00023146"/>
    </source>
</evidence>
<dbReference type="InterPro" id="IPR013155">
    <property type="entry name" value="M/V/L/I-tRNA-synth_anticd-bd"/>
</dbReference>
<evidence type="ECO:0000256" key="1">
    <source>
        <dbReference type="ARBA" id="ARBA00005594"/>
    </source>
</evidence>
<dbReference type="GO" id="GO:0005524">
    <property type="term" value="F:ATP binding"/>
    <property type="evidence" value="ECO:0007669"/>
    <property type="project" value="UniProtKB-KW"/>
</dbReference>
<evidence type="ECO:0000256" key="2">
    <source>
        <dbReference type="ARBA" id="ARBA00013164"/>
    </source>
</evidence>
<proteinExistence type="inferred from homology"/>
<evidence type="ECO:0000256" key="6">
    <source>
        <dbReference type="ARBA" id="ARBA00022917"/>
    </source>
</evidence>
<dbReference type="SUPFAM" id="SSF52374">
    <property type="entry name" value="Nucleotidylyl transferase"/>
    <property type="match status" value="1"/>
</dbReference>
<dbReference type="PANTHER" id="PTHR45794">
    <property type="entry name" value="LEUCYL-TRNA SYNTHETASE"/>
    <property type="match status" value="1"/>
</dbReference>
<sequence length="1151" mass="130267">MNSVKVNETLLAELRAIEHKWQCYWYAQHTFSTEAPDEPQTSRGKFYVTFPYPYMNGRIHLGHLFSASRSEFAVGFHMMVGDYALFPFGFHVTGMPISGAAKKLAAEIELYGIPPRILADDSLDRPEKETVSDKSTLDKADTVGQFRARKSKVKSKASQKLQWEILADLGVSRVEIPKFVDPYYWVHYFPRLCMADMQRFGARVDWRRSMITTDANPYYDAFIQWQFRRLYKGGYIAFGKRNCIWSPADGQACMDHDRIAGEGVQPQEYVAVKLEVLNPREQEITNPRNKDFLGTLWEHQIPDGMPVYLLAATLRPETAVGQTNCWVHPEGEYGAYYMVTRDAAGTIERDGGWVAICSARSAENMAHQGYSEKFGVPDKIMTVSGRDLLTMLVKAPLSGYSTVYVLPLETISMDKGTGIVMSVPSDSPDDYACYSDILLNNDGIATKYGIDVDVMLKPFEPLPIIEIAGEGTMYAARLCREAGVRSQHDRKLLLEIKERCYTKGFYDGKMLLGPYAGEMIKTCKPLCRQHLCDRGEAIIYAEPEAEVISRSNCKCVVAAVDQWYLMYGEPAWRAQVEKNINEYLRTYHDEVKHQFLRVTETLHEWAASRTFGLGTKLPFDPQFIIESLSDSTIYNAYYTIAQFLQGDTLDGSRGVFPINVINDAFFDYVFCLSEEEPQEFLEFLADPANMAMARKRLYVYHVNNAQIARITEPRQLLEMIRRSFRFWYPVDLRCSGKDLIPNHLTMMLYNHTAIWEDEAFWPRGMRANGHLLINDQKMSKSTGNFLTAAEALDRFGADAVRFALADAGDGLDDANFKMETAANAITKLMNLLTTTKDILSEEKGRIIDRAPYTQSEVVEYDHTGTTGVIVADCVFDAFVNDSVLRAYEAFERCAFRDGLILTFTELPRTYNQYLRACEAAGTKPARYLVEKYAKLHTKLVAVICPHIAEEIHQHVLRGKESIFRSPLPSYEQLQEAAISTSRYLRISEYVDAVITRFRMRYNDSTKPRKDGSLAYPNGITAGRVYVVSSMIEWQRELTTFLAGLYTDEGFPKTVNAQVTEFIKTSLGFTGKEIQKAMKYAANIVTLAKTQGPETFITRYPFSEKAILGSYSFAICSSLGLKSLDVYNVGEGPDPETSCSAASLGKPIIFFE</sequence>
<feature type="domain" description="Aminoacyl-tRNA synthetase class Ia" evidence="11">
    <location>
        <begin position="21"/>
        <end position="101"/>
    </location>
</feature>
<evidence type="ECO:0000256" key="5">
    <source>
        <dbReference type="ARBA" id="ARBA00022840"/>
    </source>
</evidence>
<dbReference type="InterPro" id="IPR014729">
    <property type="entry name" value="Rossmann-like_a/b/a_fold"/>
</dbReference>
<feature type="domain" description="Methionyl/Valyl/Leucyl/Isoleucyl-tRNA synthetase anticodon-binding" evidence="12">
    <location>
        <begin position="880"/>
        <end position="995"/>
    </location>
</feature>
<keyword evidence="6 10" id="KW-0648">Protein biosynthesis</keyword>
<dbReference type="Proteomes" id="UP000315496">
    <property type="component" value="Chromosome 2"/>
</dbReference>
<keyword evidence="7 10" id="KW-0030">Aminoacyl-tRNA synthetase</keyword>
<dbReference type="NCBIfam" id="TIGR00395">
    <property type="entry name" value="leuS_arch"/>
    <property type="match status" value="1"/>
</dbReference>
<dbReference type="EC" id="6.1.1.4" evidence="2"/>
<evidence type="ECO:0000259" key="12">
    <source>
        <dbReference type="Pfam" id="PF08264"/>
    </source>
</evidence>
<dbReference type="SUPFAM" id="SSF50677">
    <property type="entry name" value="ValRS/IleRS/LeuRS editing domain"/>
    <property type="match status" value="1"/>
</dbReference>
<dbReference type="FunFam" id="3.90.740.10:FF:000001">
    <property type="entry name" value="Leucine--tRNA ligase, cytoplasmic"/>
    <property type="match status" value="1"/>
</dbReference>
<evidence type="ECO:0000256" key="4">
    <source>
        <dbReference type="ARBA" id="ARBA00022741"/>
    </source>
</evidence>
<feature type="domain" description="Aminoacyl-tRNA synthetase class Ia" evidence="11">
    <location>
        <begin position="185"/>
        <end position="619"/>
    </location>
</feature>
<evidence type="ECO:0000256" key="10">
    <source>
        <dbReference type="RuleBase" id="RU363035"/>
    </source>
</evidence>
<dbReference type="SUPFAM" id="SSF47323">
    <property type="entry name" value="Anticodon-binding domain of a subclass of class I aminoacyl-tRNA synthetases"/>
    <property type="match status" value="1"/>
</dbReference>
<dbReference type="GO" id="GO:0004823">
    <property type="term" value="F:leucine-tRNA ligase activity"/>
    <property type="evidence" value="ECO:0007669"/>
    <property type="project" value="UniProtKB-EC"/>
</dbReference>
<dbReference type="OrthoDB" id="10249672at2759"/>
<protein>
    <recommendedName>
        <fullName evidence="2">leucine--tRNA ligase</fullName>
        <ecNumber evidence="2">6.1.1.4</ecNumber>
    </recommendedName>
    <alternativeName>
        <fullName evidence="8">Leucyl-tRNA synthetase</fullName>
    </alternativeName>
</protein>
<evidence type="ECO:0000313" key="14">
    <source>
        <dbReference type="EMBL" id="TNJ29130.1"/>
    </source>
</evidence>
<evidence type="ECO:0000259" key="11">
    <source>
        <dbReference type="Pfam" id="PF00133"/>
    </source>
</evidence>
<keyword evidence="4 10" id="KW-0547">Nucleotide-binding</keyword>
<dbReference type="InterPro" id="IPR015413">
    <property type="entry name" value="Methionyl/Leucyl_tRNA_Synth"/>
</dbReference>
<evidence type="ECO:0000256" key="8">
    <source>
        <dbReference type="ARBA" id="ARBA00030520"/>
    </source>
</evidence>
<dbReference type="Pfam" id="PF09334">
    <property type="entry name" value="tRNA-synt_1g"/>
    <property type="match status" value="1"/>
</dbReference>
<dbReference type="VEuPathDB" id="GiardiaDB:GMRT_15776"/>
<dbReference type="GO" id="GO:0002161">
    <property type="term" value="F:aminoacyl-tRNA deacylase activity"/>
    <property type="evidence" value="ECO:0007669"/>
    <property type="project" value="InterPro"/>
</dbReference>
<dbReference type="InterPro" id="IPR001412">
    <property type="entry name" value="aa-tRNA-synth_I_CS"/>
</dbReference>
<dbReference type="GO" id="GO:0006429">
    <property type="term" value="P:leucyl-tRNA aminoacylation"/>
    <property type="evidence" value="ECO:0007669"/>
    <property type="project" value="InterPro"/>
</dbReference>
<comment type="caution">
    <text evidence="14">The sequence shown here is derived from an EMBL/GenBank/DDBJ whole genome shotgun (WGS) entry which is preliminary data.</text>
</comment>
<keyword evidence="15" id="KW-1185">Reference proteome</keyword>
<organism evidence="14 15">
    <name type="scientific">Giardia muris</name>
    <dbReference type="NCBI Taxonomy" id="5742"/>
    <lineage>
        <taxon>Eukaryota</taxon>
        <taxon>Metamonada</taxon>
        <taxon>Diplomonadida</taxon>
        <taxon>Hexamitidae</taxon>
        <taxon>Giardiinae</taxon>
        <taxon>Giardia</taxon>
    </lineage>
</organism>
<dbReference type="InterPro" id="IPR009080">
    <property type="entry name" value="tRNAsynth_Ia_anticodon-bd"/>
</dbReference>
<dbReference type="Pfam" id="PF08264">
    <property type="entry name" value="Anticodon_1"/>
    <property type="match status" value="1"/>
</dbReference>
<reference evidence="14 15" key="1">
    <citation type="submission" date="2019-05" db="EMBL/GenBank/DDBJ databases">
        <title>The compact genome of Giardia muris reveals important steps in the evolution of intestinal protozoan parasites.</title>
        <authorList>
            <person name="Xu F."/>
            <person name="Jimenez-Gonzalez A."/>
            <person name="Einarsson E."/>
            <person name="Astvaldsson A."/>
            <person name="Peirasmaki D."/>
            <person name="Eckmann L."/>
            <person name="Andersson J.O."/>
            <person name="Svard S.G."/>
            <person name="Jerlstrom-Hultqvist J."/>
        </authorList>
    </citation>
    <scope>NUCLEOTIDE SEQUENCE [LARGE SCALE GENOMIC DNA]</scope>
    <source>
        <strain evidence="14 15">Roberts-Thomson</strain>
    </source>
</reference>
<comment type="similarity">
    <text evidence="1 10">Belongs to the class-I aminoacyl-tRNA synthetase family.</text>
</comment>
<keyword evidence="5 10" id="KW-0067">ATP-binding</keyword>
<dbReference type="InterPro" id="IPR002300">
    <property type="entry name" value="aa-tRNA-synth_Ia"/>
</dbReference>
<name>A0A4Z1STR5_GIAMU</name>
<evidence type="ECO:0000259" key="13">
    <source>
        <dbReference type="Pfam" id="PF09334"/>
    </source>
</evidence>
<evidence type="ECO:0000313" key="15">
    <source>
        <dbReference type="Proteomes" id="UP000315496"/>
    </source>
</evidence>
<evidence type="ECO:0000256" key="9">
    <source>
        <dbReference type="ARBA" id="ARBA00047469"/>
    </source>
</evidence>